<organism evidence="1 2">
    <name type="scientific">Terfezia boudieri ATCC MYA-4762</name>
    <dbReference type="NCBI Taxonomy" id="1051890"/>
    <lineage>
        <taxon>Eukaryota</taxon>
        <taxon>Fungi</taxon>
        <taxon>Dikarya</taxon>
        <taxon>Ascomycota</taxon>
        <taxon>Pezizomycotina</taxon>
        <taxon>Pezizomycetes</taxon>
        <taxon>Pezizales</taxon>
        <taxon>Pezizaceae</taxon>
        <taxon>Terfezia</taxon>
    </lineage>
</organism>
<dbReference type="Proteomes" id="UP000267821">
    <property type="component" value="Unassembled WGS sequence"/>
</dbReference>
<dbReference type="InParanoid" id="A0A3N4LMK4"/>
<dbReference type="EMBL" id="ML121556">
    <property type="protein sequence ID" value="RPB21921.1"/>
    <property type="molecule type" value="Genomic_DNA"/>
</dbReference>
<gene>
    <name evidence="1" type="ORF">L211DRAFT_411118</name>
</gene>
<name>A0A3N4LMK4_9PEZI</name>
<accession>A0A3N4LMK4</accession>
<reference evidence="1 2" key="1">
    <citation type="journal article" date="2018" name="Nat. Ecol. Evol.">
        <title>Pezizomycetes genomes reveal the molecular basis of ectomycorrhizal truffle lifestyle.</title>
        <authorList>
            <person name="Murat C."/>
            <person name="Payen T."/>
            <person name="Noel B."/>
            <person name="Kuo A."/>
            <person name="Morin E."/>
            <person name="Chen J."/>
            <person name="Kohler A."/>
            <person name="Krizsan K."/>
            <person name="Balestrini R."/>
            <person name="Da Silva C."/>
            <person name="Montanini B."/>
            <person name="Hainaut M."/>
            <person name="Levati E."/>
            <person name="Barry K.W."/>
            <person name="Belfiori B."/>
            <person name="Cichocki N."/>
            <person name="Clum A."/>
            <person name="Dockter R.B."/>
            <person name="Fauchery L."/>
            <person name="Guy J."/>
            <person name="Iotti M."/>
            <person name="Le Tacon F."/>
            <person name="Lindquist E.A."/>
            <person name="Lipzen A."/>
            <person name="Malagnac F."/>
            <person name="Mello A."/>
            <person name="Molinier V."/>
            <person name="Miyauchi S."/>
            <person name="Poulain J."/>
            <person name="Riccioni C."/>
            <person name="Rubini A."/>
            <person name="Sitrit Y."/>
            <person name="Splivallo R."/>
            <person name="Traeger S."/>
            <person name="Wang M."/>
            <person name="Zifcakova L."/>
            <person name="Wipf D."/>
            <person name="Zambonelli A."/>
            <person name="Paolocci F."/>
            <person name="Nowrousian M."/>
            <person name="Ottonello S."/>
            <person name="Baldrian P."/>
            <person name="Spatafora J.W."/>
            <person name="Henrissat B."/>
            <person name="Nagy L.G."/>
            <person name="Aury J.M."/>
            <person name="Wincker P."/>
            <person name="Grigoriev I.V."/>
            <person name="Bonfante P."/>
            <person name="Martin F.M."/>
        </authorList>
    </citation>
    <scope>NUCLEOTIDE SEQUENCE [LARGE SCALE GENOMIC DNA]</scope>
    <source>
        <strain evidence="1 2">ATCC MYA-4762</strain>
    </source>
</reference>
<evidence type="ECO:0000313" key="1">
    <source>
        <dbReference type="EMBL" id="RPB21921.1"/>
    </source>
</evidence>
<proteinExistence type="predicted"/>
<dbReference type="OrthoDB" id="10491927at2759"/>
<protein>
    <submittedName>
        <fullName evidence="1">Uncharacterized protein</fullName>
    </submittedName>
</protein>
<keyword evidence="2" id="KW-1185">Reference proteome</keyword>
<dbReference type="AlphaFoldDB" id="A0A3N4LMK4"/>
<evidence type="ECO:0000313" key="2">
    <source>
        <dbReference type="Proteomes" id="UP000267821"/>
    </source>
</evidence>
<sequence length="158" mass="17656">MHVLHFAHESMKDGTPLKLLFHTDVAHSVRLDICACPAVGKPIEISPQCFSQISLPQDGFRWLLTFPANALKSSRVEEQPYLLLPRKPETLPRKHSLSNGGRIAVLHSHPAIVLLVRIKTARAVGDAQRERPLETAYRSRGQLCPPYFPVHKEGSISI</sequence>